<evidence type="ECO:0008006" key="4">
    <source>
        <dbReference type="Google" id="ProtNLM"/>
    </source>
</evidence>
<gene>
    <name evidence="2" type="ORF">IN07_20360</name>
</gene>
<keyword evidence="1" id="KW-0472">Membrane</keyword>
<evidence type="ECO:0000313" key="3">
    <source>
        <dbReference type="Proteomes" id="UP000029713"/>
    </source>
</evidence>
<comment type="caution">
    <text evidence="2">The sequence shown here is derived from an EMBL/GenBank/DDBJ whole genome shotgun (WGS) entry which is preliminary data.</text>
</comment>
<protein>
    <recommendedName>
        <fullName evidence="4">DUF1440 domain-containing protein</fullName>
    </recommendedName>
</protein>
<dbReference type="AlphaFoldDB" id="A0A098Y225"/>
<dbReference type="OrthoDB" id="4569917at2"/>
<reference evidence="2 3" key="1">
    <citation type="submission" date="2014-07" db="EMBL/GenBank/DDBJ databases">
        <title>Biosystematic studies on Modestobacter strains isolated from extreme hyper-arid desert soil and from historic building.</title>
        <authorList>
            <person name="Bukarasam K."/>
            <person name="Bull A."/>
            <person name="Girard G."/>
            <person name="van Wezel G."/>
            <person name="Goodfellow M."/>
        </authorList>
    </citation>
    <scope>NUCLEOTIDE SEQUENCE [LARGE SCALE GENOMIC DNA]</scope>
    <source>
        <strain evidence="2 3">KNN45-2b</strain>
    </source>
</reference>
<name>A0A098Y225_9ACTN</name>
<dbReference type="Proteomes" id="UP000029713">
    <property type="component" value="Unassembled WGS sequence"/>
</dbReference>
<proteinExistence type="predicted"/>
<keyword evidence="1" id="KW-1133">Transmembrane helix</keyword>
<evidence type="ECO:0000313" key="2">
    <source>
        <dbReference type="EMBL" id="KGH44958.1"/>
    </source>
</evidence>
<keyword evidence="1" id="KW-0812">Transmembrane</keyword>
<sequence length="154" mass="16422">MRSRQVSTGDMIVRGVVAGVAGTVVMTAFQKLVEMPLTGRGDSYAPADFAEKVTPVHPSSPEGRRRLNWVTHFALGTMWGAAYGMAAARGLRGQKAVNAVFGAVYVGDVALNTALGLYRPLQWSAKDVLVDVVDKYVQAQGTGAVFDRILAPAR</sequence>
<organism evidence="2 3">
    <name type="scientific">Modestobacter caceresii</name>
    <dbReference type="NCBI Taxonomy" id="1522368"/>
    <lineage>
        <taxon>Bacteria</taxon>
        <taxon>Bacillati</taxon>
        <taxon>Actinomycetota</taxon>
        <taxon>Actinomycetes</taxon>
        <taxon>Geodermatophilales</taxon>
        <taxon>Geodermatophilaceae</taxon>
        <taxon>Modestobacter</taxon>
    </lineage>
</organism>
<dbReference type="STRING" id="1522368.IN07_20360"/>
<keyword evidence="3" id="KW-1185">Reference proteome</keyword>
<accession>A0A098Y225</accession>
<feature type="transmembrane region" description="Helical" evidence="1">
    <location>
        <begin position="69"/>
        <end position="88"/>
    </location>
</feature>
<evidence type="ECO:0000256" key="1">
    <source>
        <dbReference type="SAM" id="Phobius"/>
    </source>
</evidence>
<feature type="transmembrane region" description="Helical" evidence="1">
    <location>
        <begin position="12"/>
        <end position="29"/>
    </location>
</feature>
<dbReference type="RefSeq" id="WP_036339326.1">
    <property type="nucleotide sequence ID" value="NZ_JPMX01000093.1"/>
</dbReference>
<dbReference type="EMBL" id="JPMX01000093">
    <property type="protein sequence ID" value="KGH44958.1"/>
    <property type="molecule type" value="Genomic_DNA"/>
</dbReference>